<keyword evidence="7" id="KW-1185">Reference proteome</keyword>
<dbReference type="RefSeq" id="WP_394412396.1">
    <property type="nucleotide sequence ID" value="NZ_JBIGIC010000007.1"/>
</dbReference>
<dbReference type="PANTHER" id="PTHR10091">
    <property type="entry name" value="ALDOSE-1-EPIMERASE"/>
    <property type="match status" value="1"/>
</dbReference>
<comment type="catalytic activity">
    <reaction evidence="5">
        <text>alpha-D-glucose = beta-D-glucose</text>
        <dbReference type="Rhea" id="RHEA:10264"/>
        <dbReference type="ChEBI" id="CHEBI:15903"/>
        <dbReference type="ChEBI" id="CHEBI:17925"/>
        <dbReference type="EC" id="5.1.3.3"/>
    </reaction>
</comment>
<reference evidence="6 7" key="1">
    <citation type="submission" date="2024-08" db="EMBL/GenBank/DDBJ databases">
        <authorList>
            <person name="Lu H."/>
        </authorList>
    </citation>
    <scope>NUCLEOTIDE SEQUENCE [LARGE SCALE GENOMIC DNA]</scope>
    <source>
        <strain evidence="6 7">BYS78W</strain>
    </source>
</reference>
<dbReference type="Gene3D" id="2.70.98.10">
    <property type="match status" value="1"/>
</dbReference>
<protein>
    <recommendedName>
        <fullName evidence="5">Aldose 1-epimerase</fullName>
        <ecNumber evidence="5">5.1.3.3</ecNumber>
    </recommendedName>
</protein>
<organism evidence="6 7">
    <name type="scientific">Pelomonas candidula</name>
    <dbReference type="NCBI Taxonomy" id="3299025"/>
    <lineage>
        <taxon>Bacteria</taxon>
        <taxon>Pseudomonadati</taxon>
        <taxon>Pseudomonadota</taxon>
        <taxon>Betaproteobacteria</taxon>
        <taxon>Burkholderiales</taxon>
        <taxon>Sphaerotilaceae</taxon>
        <taxon>Roseateles</taxon>
    </lineage>
</organism>
<evidence type="ECO:0000313" key="7">
    <source>
        <dbReference type="Proteomes" id="UP001606134"/>
    </source>
</evidence>
<comment type="caution">
    <text evidence="6">The sequence shown here is derived from an EMBL/GenBank/DDBJ whole genome shotgun (WGS) entry which is preliminary data.</text>
</comment>
<evidence type="ECO:0000256" key="2">
    <source>
        <dbReference type="ARBA" id="ARBA00006206"/>
    </source>
</evidence>
<dbReference type="Proteomes" id="UP001606134">
    <property type="component" value="Unassembled WGS sequence"/>
</dbReference>
<dbReference type="PIRSF" id="PIRSF005096">
    <property type="entry name" value="GALM"/>
    <property type="match status" value="1"/>
</dbReference>
<sequence length="325" mass="34873">MTVLDQFTLRADGLSIAVTNAGAAWTSCRVPVRGSAREVLLGYRTPADGLTQPGYLGAVVGRYANRIAGAAFELDGRRFALPANEGEHQLHGGAGGFHRKLWDVVAHTDDVLQLALVSPDGDQGFPGELSVRATYRVEPPLTVTVALEATTTAPTLCNLSSHAYFNLDGGGDITGHRLQIEADRYLPVRADLIPTGEQAPVADTPFDFRTPRVIGHALADLAETGAMPAGHDHCWLAGAATLWSGDGALAMELHSAQPGLQFYAGEFLPRTPGRDGRGYAKHAGLALEPQALPDSPHHPEWPQRDAVLRPGQTYRHQITYRFLPT</sequence>
<evidence type="ECO:0000256" key="4">
    <source>
        <dbReference type="ARBA" id="ARBA00023277"/>
    </source>
</evidence>
<dbReference type="GO" id="GO:0016853">
    <property type="term" value="F:isomerase activity"/>
    <property type="evidence" value="ECO:0007669"/>
    <property type="project" value="UniProtKB-KW"/>
</dbReference>
<dbReference type="PANTHER" id="PTHR10091:SF0">
    <property type="entry name" value="GALACTOSE MUTAROTASE"/>
    <property type="match status" value="1"/>
</dbReference>
<keyword evidence="4 5" id="KW-0119">Carbohydrate metabolism</keyword>
<dbReference type="NCBIfam" id="NF008277">
    <property type="entry name" value="PRK11055.1"/>
    <property type="match status" value="1"/>
</dbReference>
<dbReference type="InterPro" id="IPR011013">
    <property type="entry name" value="Gal_mutarotase_sf_dom"/>
</dbReference>
<dbReference type="InterPro" id="IPR014718">
    <property type="entry name" value="GH-type_carb-bd"/>
</dbReference>
<evidence type="ECO:0000256" key="3">
    <source>
        <dbReference type="ARBA" id="ARBA00023235"/>
    </source>
</evidence>
<evidence type="ECO:0000256" key="1">
    <source>
        <dbReference type="ARBA" id="ARBA00005028"/>
    </source>
</evidence>
<dbReference type="InterPro" id="IPR015443">
    <property type="entry name" value="Aldose_1-epimerase"/>
</dbReference>
<dbReference type="InterPro" id="IPR008183">
    <property type="entry name" value="Aldose_1/G6P_1-epimerase"/>
</dbReference>
<evidence type="ECO:0000313" key="6">
    <source>
        <dbReference type="EMBL" id="MFG6488137.1"/>
    </source>
</evidence>
<keyword evidence="3 5" id="KW-0413">Isomerase</keyword>
<dbReference type="EC" id="5.1.3.3" evidence="5"/>
<proteinExistence type="inferred from homology"/>
<comment type="pathway">
    <text evidence="1 5">Carbohydrate metabolism; hexose metabolism.</text>
</comment>
<comment type="similarity">
    <text evidence="2 5">Belongs to the aldose epimerase family.</text>
</comment>
<dbReference type="EMBL" id="JBIGIC010000007">
    <property type="protein sequence ID" value="MFG6488137.1"/>
    <property type="molecule type" value="Genomic_DNA"/>
</dbReference>
<name>A0ABW7HF70_9BURK</name>
<evidence type="ECO:0000256" key="5">
    <source>
        <dbReference type="PIRNR" id="PIRNR005096"/>
    </source>
</evidence>
<accession>A0ABW7HF70</accession>
<dbReference type="CDD" id="cd09019">
    <property type="entry name" value="galactose_mutarotase_like"/>
    <property type="match status" value="1"/>
</dbReference>
<gene>
    <name evidence="6" type="ORF">ACG04R_15740</name>
</gene>
<dbReference type="Pfam" id="PF01263">
    <property type="entry name" value="Aldose_epim"/>
    <property type="match status" value="1"/>
</dbReference>
<dbReference type="SUPFAM" id="SSF74650">
    <property type="entry name" value="Galactose mutarotase-like"/>
    <property type="match status" value="1"/>
</dbReference>
<dbReference type="InterPro" id="IPR047215">
    <property type="entry name" value="Galactose_mutarotase-like"/>
</dbReference>